<dbReference type="Gene3D" id="1.10.10.1450">
    <property type="match status" value="1"/>
</dbReference>
<organism evidence="10 11">
    <name type="scientific">Eumeta variegata</name>
    <name type="common">Bagworm moth</name>
    <name type="synonym">Eumeta japonica</name>
    <dbReference type="NCBI Taxonomy" id="151549"/>
    <lineage>
        <taxon>Eukaryota</taxon>
        <taxon>Metazoa</taxon>
        <taxon>Ecdysozoa</taxon>
        <taxon>Arthropoda</taxon>
        <taxon>Hexapoda</taxon>
        <taxon>Insecta</taxon>
        <taxon>Pterygota</taxon>
        <taxon>Neoptera</taxon>
        <taxon>Endopterygota</taxon>
        <taxon>Lepidoptera</taxon>
        <taxon>Glossata</taxon>
        <taxon>Ditrysia</taxon>
        <taxon>Tineoidea</taxon>
        <taxon>Psychidae</taxon>
        <taxon>Oiketicinae</taxon>
        <taxon>Eumeta</taxon>
    </lineage>
</organism>
<evidence type="ECO:0000259" key="8">
    <source>
        <dbReference type="Pfam" id="PF16014"/>
    </source>
</evidence>
<dbReference type="Proteomes" id="UP000299102">
    <property type="component" value="Unassembled WGS sequence"/>
</dbReference>
<evidence type="ECO:0000259" key="9">
    <source>
        <dbReference type="Pfam" id="PF17906"/>
    </source>
</evidence>
<keyword evidence="5" id="KW-0804">Transcription</keyword>
<keyword evidence="4" id="KW-0805">Transcription regulation</keyword>
<feature type="domain" description="Histone deacetylase complex subunit SAP130 C-terminal" evidence="8">
    <location>
        <begin position="68"/>
        <end position="163"/>
    </location>
</feature>
<dbReference type="PANTHER" id="PTHR13497">
    <property type="entry name" value="HISTONE DEACETYLASE COMPLEX SUBUNIT SAP130"/>
    <property type="match status" value="1"/>
</dbReference>
<dbReference type="EMBL" id="BGZK01001804">
    <property type="protein sequence ID" value="GBP86621.1"/>
    <property type="molecule type" value="Genomic_DNA"/>
</dbReference>
<dbReference type="GO" id="GO:0000122">
    <property type="term" value="P:negative regulation of transcription by RNA polymerase II"/>
    <property type="evidence" value="ECO:0007669"/>
    <property type="project" value="TreeGrafter"/>
</dbReference>
<dbReference type="OrthoDB" id="10048604at2759"/>
<dbReference type="AlphaFoldDB" id="A0A4C1ZCW3"/>
<evidence type="ECO:0000256" key="4">
    <source>
        <dbReference type="ARBA" id="ARBA00023015"/>
    </source>
</evidence>
<evidence type="ECO:0000313" key="10">
    <source>
        <dbReference type="EMBL" id="GBP86621.1"/>
    </source>
</evidence>
<evidence type="ECO:0000256" key="2">
    <source>
        <dbReference type="ARBA" id="ARBA00007859"/>
    </source>
</evidence>
<dbReference type="InterPro" id="IPR031963">
    <property type="entry name" value="SAP130_C"/>
</dbReference>
<evidence type="ECO:0000256" key="1">
    <source>
        <dbReference type="ARBA" id="ARBA00004123"/>
    </source>
</evidence>
<gene>
    <name evidence="10" type="ORF">EVAR_85754_1</name>
</gene>
<keyword evidence="6" id="KW-0539">Nucleus</keyword>
<evidence type="ECO:0000313" key="11">
    <source>
        <dbReference type="Proteomes" id="UP000299102"/>
    </source>
</evidence>
<evidence type="ECO:0000256" key="3">
    <source>
        <dbReference type="ARBA" id="ARBA00022491"/>
    </source>
</evidence>
<reference evidence="10 11" key="1">
    <citation type="journal article" date="2019" name="Commun. Biol.">
        <title>The bagworm genome reveals a unique fibroin gene that provides high tensile strength.</title>
        <authorList>
            <person name="Kono N."/>
            <person name="Nakamura H."/>
            <person name="Ohtoshi R."/>
            <person name="Tomita M."/>
            <person name="Numata K."/>
            <person name="Arakawa K."/>
        </authorList>
    </citation>
    <scope>NUCLEOTIDE SEQUENCE [LARGE SCALE GENOMIC DNA]</scope>
</reference>
<dbReference type="GO" id="GO:0070822">
    <property type="term" value="C:Sin3-type complex"/>
    <property type="evidence" value="ECO:0007669"/>
    <property type="project" value="TreeGrafter"/>
</dbReference>
<evidence type="ECO:0000256" key="6">
    <source>
        <dbReference type="ARBA" id="ARBA00023242"/>
    </source>
</evidence>
<evidence type="ECO:0000256" key="7">
    <source>
        <dbReference type="SAM" id="MobiDB-lite"/>
    </source>
</evidence>
<dbReference type="InterPro" id="IPR024137">
    <property type="entry name" value="His_deAcase_cplx_SAP130"/>
</dbReference>
<dbReference type="Pfam" id="PF16014">
    <property type="entry name" value="SAP130_C"/>
    <property type="match status" value="1"/>
</dbReference>
<comment type="similarity">
    <text evidence="2">Belongs to the SAP130 family.</text>
</comment>
<dbReference type="PANTHER" id="PTHR13497:SF3">
    <property type="entry name" value="HISTONE DEACETYLASE COMPLEX SUBUNIT SAP130"/>
    <property type="match status" value="1"/>
</dbReference>
<dbReference type="STRING" id="151549.A0A4C1ZCW3"/>
<dbReference type="Pfam" id="PF17906">
    <property type="entry name" value="HTH_48"/>
    <property type="match status" value="1"/>
</dbReference>
<evidence type="ECO:0000256" key="5">
    <source>
        <dbReference type="ARBA" id="ARBA00023163"/>
    </source>
</evidence>
<feature type="region of interest" description="Disordered" evidence="7">
    <location>
        <begin position="40"/>
        <end position="62"/>
    </location>
</feature>
<keyword evidence="3" id="KW-0678">Repressor</keyword>
<comment type="subcellular location">
    <subcellularLocation>
        <location evidence="1">Nucleus</location>
    </subcellularLocation>
</comment>
<accession>A0A4C1ZCW3</accession>
<proteinExistence type="inferred from homology"/>
<name>A0A4C1ZCW3_EUMVA</name>
<feature type="domain" description="Mos1 transposase HTH" evidence="9">
    <location>
        <begin position="177"/>
        <end position="202"/>
    </location>
</feature>
<comment type="caution">
    <text evidence="10">The sequence shown here is derived from an EMBL/GenBank/DDBJ whole genome shotgun (WGS) entry which is preliminary data.</text>
</comment>
<feature type="compositionally biased region" description="Pro residues" evidence="7">
    <location>
        <begin position="45"/>
        <end position="57"/>
    </location>
</feature>
<protein>
    <submittedName>
        <fullName evidence="10">Mariner Mos1 transposase</fullName>
    </submittedName>
</protein>
<keyword evidence="11" id="KW-1185">Reference proteome</keyword>
<dbReference type="InterPro" id="IPR041426">
    <property type="entry name" value="Mos1_HTH"/>
</dbReference>
<sequence>MGCNKELRQQQKCMMECGSCQEIGEGKGRCAGLSNDVRQCDFPAEEPPPTPPPPPAHQPKRPLLSSSFVCGWRATALHFTRPSDVRRREPRAKDIVAIANQPHALTSANGWKVHHLTAQMDDLVSLESDVGSQLSNVLRALESTHNKAQAALAPHSHALLELIKILVGSVDVGVPFLLEAYNEAALSERTYREWFEKFKNGDFDVEDKDERPKIYEDAELEELLEEDSSQTQNELAL</sequence>